<dbReference type="HOGENOM" id="CLU_006344_9_3_1"/>
<evidence type="ECO:0000259" key="1">
    <source>
        <dbReference type="Pfam" id="PF20722"/>
    </source>
</evidence>
<protein>
    <recommendedName>
        <fullName evidence="1">DUF6830 domain-containing protein</fullName>
    </recommendedName>
</protein>
<dbReference type="InterPro" id="IPR049233">
    <property type="entry name" value="DUF6830"/>
</dbReference>
<evidence type="ECO:0000313" key="2">
    <source>
        <dbReference type="EMBL" id="KIK35754.1"/>
    </source>
</evidence>
<organism evidence="2 3">
    <name type="scientific">Suillus luteus UH-Slu-Lm8-n1</name>
    <dbReference type="NCBI Taxonomy" id="930992"/>
    <lineage>
        <taxon>Eukaryota</taxon>
        <taxon>Fungi</taxon>
        <taxon>Dikarya</taxon>
        <taxon>Basidiomycota</taxon>
        <taxon>Agaricomycotina</taxon>
        <taxon>Agaricomycetes</taxon>
        <taxon>Agaricomycetidae</taxon>
        <taxon>Boletales</taxon>
        <taxon>Suillineae</taxon>
        <taxon>Suillaceae</taxon>
        <taxon>Suillus</taxon>
    </lineage>
</organism>
<name>A0A0D0ACC5_9AGAM</name>
<dbReference type="OrthoDB" id="2686748at2759"/>
<dbReference type="Pfam" id="PF20722">
    <property type="entry name" value="DUF6830"/>
    <property type="match status" value="1"/>
</dbReference>
<gene>
    <name evidence="2" type="ORF">CY34DRAFT_95540</name>
</gene>
<dbReference type="Proteomes" id="UP000054485">
    <property type="component" value="Unassembled WGS sequence"/>
</dbReference>
<dbReference type="AlphaFoldDB" id="A0A0D0ACC5"/>
<feature type="domain" description="DUF6830" evidence="1">
    <location>
        <begin position="1"/>
        <end position="132"/>
    </location>
</feature>
<evidence type="ECO:0000313" key="3">
    <source>
        <dbReference type="Proteomes" id="UP000054485"/>
    </source>
</evidence>
<feature type="non-terminal residue" evidence="2">
    <location>
        <position position="1"/>
    </location>
</feature>
<sequence length="238" mass="27420">TFSTSINAYHLSYDPTHTKMIVNKAAENFSLPDLHPTVSDHLDQVDVHVNHSAVGGRCCAHPGCLLLFEHIQVWCKIWTQSQSFHDPAQLESSQTLYTQPSSSAWPYGRYDSVIVSTGNMHKWPKSGLDRHFFAYLHLIFHPIMTLLYFKTYFAYVEYLNVVTLNNSTGMYILRLNNDWIGNVIPITQIVAPVHLILHFDPKANPQLTIQSSINHAIEFYLNKFWNKELFFMLHVTGR</sequence>
<dbReference type="EMBL" id="KN835591">
    <property type="protein sequence ID" value="KIK35754.1"/>
    <property type="molecule type" value="Genomic_DNA"/>
</dbReference>
<reference evidence="2 3" key="1">
    <citation type="submission" date="2014-04" db="EMBL/GenBank/DDBJ databases">
        <authorList>
            <consortium name="DOE Joint Genome Institute"/>
            <person name="Kuo A."/>
            <person name="Ruytinx J."/>
            <person name="Rineau F."/>
            <person name="Colpaert J."/>
            <person name="Kohler A."/>
            <person name="Nagy L.G."/>
            <person name="Floudas D."/>
            <person name="Copeland A."/>
            <person name="Barry K.W."/>
            <person name="Cichocki N."/>
            <person name="Veneault-Fourrey C."/>
            <person name="LaButti K."/>
            <person name="Lindquist E.A."/>
            <person name="Lipzen A."/>
            <person name="Lundell T."/>
            <person name="Morin E."/>
            <person name="Murat C."/>
            <person name="Sun H."/>
            <person name="Tunlid A."/>
            <person name="Henrissat B."/>
            <person name="Grigoriev I.V."/>
            <person name="Hibbett D.S."/>
            <person name="Martin F."/>
            <person name="Nordberg H.P."/>
            <person name="Cantor M.N."/>
            <person name="Hua S.X."/>
        </authorList>
    </citation>
    <scope>NUCLEOTIDE SEQUENCE [LARGE SCALE GENOMIC DNA]</scope>
    <source>
        <strain evidence="2 3">UH-Slu-Lm8-n1</strain>
    </source>
</reference>
<reference evidence="3" key="2">
    <citation type="submission" date="2015-01" db="EMBL/GenBank/DDBJ databases">
        <title>Evolutionary Origins and Diversification of the Mycorrhizal Mutualists.</title>
        <authorList>
            <consortium name="DOE Joint Genome Institute"/>
            <consortium name="Mycorrhizal Genomics Consortium"/>
            <person name="Kohler A."/>
            <person name="Kuo A."/>
            <person name="Nagy L.G."/>
            <person name="Floudas D."/>
            <person name="Copeland A."/>
            <person name="Barry K.W."/>
            <person name="Cichocki N."/>
            <person name="Veneault-Fourrey C."/>
            <person name="LaButti K."/>
            <person name="Lindquist E.A."/>
            <person name="Lipzen A."/>
            <person name="Lundell T."/>
            <person name="Morin E."/>
            <person name="Murat C."/>
            <person name="Riley R."/>
            <person name="Ohm R."/>
            <person name="Sun H."/>
            <person name="Tunlid A."/>
            <person name="Henrissat B."/>
            <person name="Grigoriev I.V."/>
            <person name="Hibbett D.S."/>
            <person name="Martin F."/>
        </authorList>
    </citation>
    <scope>NUCLEOTIDE SEQUENCE [LARGE SCALE GENOMIC DNA]</scope>
    <source>
        <strain evidence="3">UH-Slu-Lm8-n1</strain>
    </source>
</reference>
<dbReference type="InParanoid" id="A0A0D0ACC5"/>
<accession>A0A0D0ACC5</accession>
<proteinExistence type="predicted"/>
<keyword evidence="3" id="KW-1185">Reference proteome</keyword>